<proteinExistence type="predicted"/>
<reference evidence="1" key="1">
    <citation type="submission" date="2020-02" db="EMBL/GenBank/DDBJ databases">
        <authorList>
            <person name="Meier V. D."/>
        </authorList>
    </citation>
    <scope>NUCLEOTIDE SEQUENCE</scope>
    <source>
        <strain evidence="1">AVDCRST_MAG91</strain>
    </source>
</reference>
<dbReference type="AlphaFoldDB" id="A0A6J4TAQ2"/>
<feature type="non-terminal residue" evidence="1">
    <location>
        <position position="1"/>
    </location>
</feature>
<protein>
    <submittedName>
        <fullName evidence="1">Uncharacterized protein</fullName>
    </submittedName>
</protein>
<accession>A0A6J4TAQ2</accession>
<evidence type="ECO:0000313" key="1">
    <source>
        <dbReference type="EMBL" id="CAA9517778.1"/>
    </source>
</evidence>
<sequence length="281" mass="29172">AAGARRDLADVRAHVAGMRPAALDAKPAGIRVADALSTGLDKFVEARARQVEARIAVAEKRPSDAIAALIAAPMPRGAATVELLGALKAAVPAKDAALVPDLAPFQTETANGRRDALTAAVPMALIAPETPRAVVDYSRSRPNIVGALLGGALSMGTSLLGGISRTDGFRSTDNPDGTIKVEFIGNTPSAMLVQEMTLLRAAEVARAAGKPAFVITARQEYSRSLVQTQYGRQISSTPTGFKSELTIRPVDAGAEPQRALDAAAVIDALGPLYYGEKPKAT</sequence>
<name>A0A6J4TAQ2_9SPHN</name>
<dbReference type="EMBL" id="CADCVX010000370">
    <property type="protein sequence ID" value="CAA9517778.1"/>
    <property type="molecule type" value="Genomic_DNA"/>
</dbReference>
<organism evidence="1">
    <name type="scientific">uncultured Sphingomonadaceae bacterium</name>
    <dbReference type="NCBI Taxonomy" id="169976"/>
    <lineage>
        <taxon>Bacteria</taxon>
        <taxon>Pseudomonadati</taxon>
        <taxon>Pseudomonadota</taxon>
        <taxon>Alphaproteobacteria</taxon>
        <taxon>Sphingomonadales</taxon>
        <taxon>Sphingomonadaceae</taxon>
        <taxon>environmental samples</taxon>
    </lineage>
</organism>
<gene>
    <name evidence="1" type="ORF">AVDCRST_MAG91-2008</name>
</gene>